<evidence type="ECO:0000256" key="2">
    <source>
        <dbReference type="ARBA" id="ARBA00023015"/>
    </source>
</evidence>
<dbReference type="Pfam" id="PF00072">
    <property type="entry name" value="Response_reg"/>
    <property type="match status" value="1"/>
</dbReference>
<dbReference type="GO" id="GO:0003677">
    <property type="term" value="F:DNA binding"/>
    <property type="evidence" value="ECO:0007669"/>
    <property type="project" value="UniProtKB-KW"/>
</dbReference>
<sequence length="220" mass="23583">MIRVMLVDDQEMIRVGLRSIIGAHADLEVVAEAGDGLAVLRQVDDVRPDVVLMDIRMPGIDGVEATRRIRLTHSPEQLRILVLTTFDQDENVLRALRAGADGFLSKGAGPTELTGAILAVAAGSRALSPTAVSAVVDHVVQQRAVDLDPELTARFADLTPREREVVTAIVSGLDNAEIAERLFLSPFTVKTHANRAMTKVGARDRGQLVGMAVRAGIQPA</sequence>
<dbReference type="PANTHER" id="PTHR43214:SF24">
    <property type="entry name" value="TRANSCRIPTIONAL REGULATORY PROTEIN NARL-RELATED"/>
    <property type="match status" value="1"/>
</dbReference>
<dbReference type="SUPFAM" id="SSF52172">
    <property type="entry name" value="CheY-like"/>
    <property type="match status" value="1"/>
</dbReference>
<evidence type="ECO:0000256" key="5">
    <source>
        <dbReference type="PROSITE-ProRule" id="PRU00169"/>
    </source>
</evidence>
<dbReference type="SUPFAM" id="SSF46894">
    <property type="entry name" value="C-terminal effector domain of the bipartite response regulators"/>
    <property type="match status" value="1"/>
</dbReference>
<dbReference type="SMART" id="SM00448">
    <property type="entry name" value="REC"/>
    <property type="match status" value="1"/>
</dbReference>
<dbReference type="Pfam" id="PF00196">
    <property type="entry name" value="GerE"/>
    <property type="match status" value="1"/>
</dbReference>
<dbReference type="OMA" id="HMTDSPP"/>
<dbReference type="GO" id="GO:0006355">
    <property type="term" value="P:regulation of DNA-templated transcription"/>
    <property type="evidence" value="ECO:0007669"/>
    <property type="project" value="InterPro"/>
</dbReference>
<keyword evidence="1 5" id="KW-0597">Phosphoprotein</keyword>
<evidence type="ECO:0000313" key="8">
    <source>
        <dbReference type="EMBL" id="CCH89589.1"/>
    </source>
</evidence>
<feature type="domain" description="Response regulatory" evidence="7">
    <location>
        <begin position="3"/>
        <end position="121"/>
    </location>
</feature>
<feature type="domain" description="HTH luxR-type" evidence="6">
    <location>
        <begin position="151"/>
        <end position="216"/>
    </location>
</feature>
<dbReference type="Gene3D" id="3.40.50.2300">
    <property type="match status" value="1"/>
</dbReference>
<dbReference type="Proteomes" id="UP000006461">
    <property type="component" value="Chromosome"/>
</dbReference>
<reference evidence="8 9" key="1">
    <citation type="journal article" date="2012" name="J. Bacteriol.">
        <title>Genome Sequence of Radiation-Resistant Modestobacter marinus Strain BC501, a Representative Actinobacterium That Thrives on Calcareous Stone Surfaces.</title>
        <authorList>
            <person name="Normand P."/>
            <person name="Gury J."/>
            <person name="Pujic P."/>
            <person name="Chouaia B."/>
            <person name="Crotti E."/>
            <person name="Brusetti L."/>
            <person name="Daffonchio D."/>
            <person name="Vacherie B."/>
            <person name="Barbe V."/>
            <person name="Medigue C."/>
            <person name="Calteau A."/>
            <person name="Ghodhbane-Gtari F."/>
            <person name="Essoussi I."/>
            <person name="Nouioui I."/>
            <person name="Abbassi-Ghozzi I."/>
            <person name="Gtari M."/>
        </authorList>
    </citation>
    <scope>NUCLEOTIDE SEQUENCE [LARGE SCALE GENOMIC DNA]</scope>
    <source>
        <strain evidence="9">BC 501</strain>
    </source>
</reference>
<dbReference type="CDD" id="cd17535">
    <property type="entry name" value="REC_NarL-like"/>
    <property type="match status" value="1"/>
</dbReference>
<dbReference type="PROSITE" id="PS50110">
    <property type="entry name" value="RESPONSE_REGULATORY"/>
    <property type="match status" value="1"/>
</dbReference>
<evidence type="ECO:0000259" key="6">
    <source>
        <dbReference type="PROSITE" id="PS50043"/>
    </source>
</evidence>
<evidence type="ECO:0000256" key="3">
    <source>
        <dbReference type="ARBA" id="ARBA00023125"/>
    </source>
</evidence>
<dbReference type="CDD" id="cd06170">
    <property type="entry name" value="LuxR_C_like"/>
    <property type="match status" value="1"/>
</dbReference>
<evidence type="ECO:0000256" key="4">
    <source>
        <dbReference type="ARBA" id="ARBA00023163"/>
    </source>
</evidence>
<protein>
    <submittedName>
        <fullName evidence="8">Response regulator containing a CheY-like receiver domain and an HTH DNA-binding domain</fullName>
    </submittedName>
</protein>
<dbReference type="InterPro" id="IPR011006">
    <property type="entry name" value="CheY-like_superfamily"/>
</dbReference>
<feature type="modified residue" description="4-aspartylphosphate" evidence="5">
    <location>
        <position position="54"/>
    </location>
</feature>
<dbReference type="InterPro" id="IPR058245">
    <property type="entry name" value="NreC/VraR/RcsB-like_REC"/>
</dbReference>
<dbReference type="GO" id="GO:0000160">
    <property type="term" value="P:phosphorelay signal transduction system"/>
    <property type="evidence" value="ECO:0007669"/>
    <property type="project" value="InterPro"/>
</dbReference>
<proteinExistence type="predicted"/>
<gene>
    <name evidence="8" type="ordered locus">MODMU_4192</name>
</gene>
<keyword evidence="2" id="KW-0805">Transcription regulation</keyword>
<dbReference type="KEGG" id="mmar:MODMU_4192"/>
<keyword evidence="4" id="KW-0804">Transcription</keyword>
<dbReference type="HOGENOM" id="CLU_000445_90_10_11"/>
<dbReference type="PROSITE" id="PS50043">
    <property type="entry name" value="HTH_LUXR_2"/>
    <property type="match status" value="1"/>
</dbReference>
<accession>I4F1S6</accession>
<dbReference type="PRINTS" id="PR00038">
    <property type="entry name" value="HTHLUXR"/>
</dbReference>
<keyword evidence="9" id="KW-1185">Reference proteome</keyword>
<evidence type="ECO:0000256" key="1">
    <source>
        <dbReference type="ARBA" id="ARBA00022553"/>
    </source>
</evidence>
<evidence type="ECO:0000259" key="7">
    <source>
        <dbReference type="PROSITE" id="PS50110"/>
    </source>
</evidence>
<dbReference type="InterPro" id="IPR001789">
    <property type="entry name" value="Sig_transdc_resp-reg_receiver"/>
</dbReference>
<dbReference type="SMART" id="SM00421">
    <property type="entry name" value="HTH_LUXR"/>
    <property type="match status" value="1"/>
</dbReference>
<dbReference type="InterPro" id="IPR016032">
    <property type="entry name" value="Sig_transdc_resp-reg_C-effctor"/>
</dbReference>
<dbReference type="PANTHER" id="PTHR43214">
    <property type="entry name" value="TWO-COMPONENT RESPONSE REGULATOR"/>
    <property type="match status" value="1"/>
</dbReference>
<dbReference type="PROSITE" id="PS00622">
    <property type="entry name" value="HTH_LUXR_1"/>
    <property type="match status" value="1"/>
</dbReference>
<name>I4F1S6_MODI5</name>
<dbReference type="InterPro" id="IPR039420">
    <property type="entry name" value="WalR-like"/>
</dbReference>
<dbReference type="AlphaFoldDB" id="I4F1S6"/>
<organism evidence="8 9">
    <name type="scientific">Modestobacter italicus (strain DSM 44449 / CECT 9708 / BC 501)</name>
    <dbReference type="NCBI Taxonomy" id="2732864"/>
    <lineage>
        <taxon>Bacteria</taxon>
        <taxon>Bacillati</taxon>
        <taxon>Actinomycetota</taxon>
        <taxon>Actinomycetes</taxon>
        <taxon>Geodermatophilales</taxon>
        <taxon>Geodermatophilaceae</taxon>
        <taxon>Modestobacter</taxon>
    </lineage>
</organism>
<dbReference type="STRING" id="477641.MODMU_4192"/>
<dbReference type="EMBL" id="FO203431">
    <property type="protein sequence ID" value="CCH89589.1"/>
    <property type="molecule type" value="Genomic_DNA"/>
</dbReference>
<evidence type="ECO:0000313" key="9">
    <source>
        <dbReference type="Proteomes" id="UP000006461"/>
    </source>
</evidence>
<dbReference type="OrthoDB" id="9808843at2"/>
<dbReference type="InterPro" id="IPR000792">
    <property type="entry name" value="Tscrpt_reg_LuxR_C"/>
</dbReference>
<dbReference type="eggNOG" id="COG2197">
    <property type="taxonomic scope" value="Bacteria"/>
</dbReference>
<keyword evidence="3" id="KW-0238">DNA-binding</keyword>